<organism evidence="6 7">
    <name type="scientific">Novosphingobium flavum</name>
    <dbReference type="NCBI Taxonomy" id="1778672"/>
    <lineage>
        <taxon>Bacteria</taxon>
        <taxon>Pseudomonadati</taxon>
        <taxon>Pseudomonadota</taxon>
        <taxon>Alphaproteobacteria</taxon>
        <taxon>Sphingomonadales</taxon>
        <taxon>Sphingomonadaceae</taxon>
        <taxon>Novosphingobium</taxon>
    </lineage>
</organism>
<dbReference type="Pfam" id="PF03466">
    <property type="entry name" value="LysR_substrate"/>
    <property type="match status" value="1"/>
</dbReference>
<dbReference type="Proteomes" id="UP000566813">
    <property type="component" value="Unassembled WGS sequence"/>
</dbReference>
<dbReference type="PRINTS" id="PR00039">
    <property type="entry name" value="HTHLYSR"/>
</dbReference>
<dbReference type="Gene3D" id="3.40.190.10">
    <property type="entry name" value="Periplasmic binding protein-like II"/>
    <property type="match status" value="2"/>
</dbReference>
<reference evidence="6 7" key="1">
    <citation type="submission" date="2020-08" db="EMBL/GenBank/DDBJ databases">
        <title>The genome sequence of type strain Novosphingobium flavum NBRC 111647.</title>
        <authorList>
            <person name="Liu Y."/>
        </authorList>
    </citation>
    <scope>NUCLEOTIDE SEQUENCE [LARGE SCALE GENOMIC DNA]</scope>
    <source>
        <strain evidence="6 7">NBRC 111647</strain>
    </source>
</reference>
<evidence type="ECO:0000256" key="2">
    <source>
        <dbReference type="ARBA" id="ARBA00023015"/>
    </source>
</evidence>
<proteinExistence type="inferred from homology"/>
<dbReference type="PANTHER" id="PTHR30346">
    <property type="entry name" value="TRANSCRIPTIONAL DUAL REGULATOR HCAR-RELATED"/>
    <property type="match status" value="1"/>
</dbReference>
<keyword evidence="3" id="KW-0238">DNA-binding</keyword>
<keyword evidence="2" id="KW-0805">Transcription regulation</keyword>
<dbReference type="RefSeq" id="WP_185663534.1">
    <property type="nucleotide sequence ID" value="NZ_JACLAW010000004.1"/>
</dbReference>
<evidence type="ECO:0000259" key="5">
    <source>
        <dbReference type="PROSITE" id="PS50931"/>
    </source>
</evidence>
<sequence length="300" mass="33209">MVTELKTFIAVAQYGTFSSAAERIGLTQAAVSGHIKRLEEKIGFQLFDRTGHSAKLNNDGYRVLARAKTIVRLVETLGELDDERLSRDLRLGAIPSARSPLLDRALALFHERYADQRIQLIPDVSLHLLDQVDTGEIDLAIIVKPPFSLPPETRWSILTRDPYLLIVPSSCEESDWRRVLQSEPLLRYDRLSFGGRQVERFLRTLPFTIADAPEIPAKSMLSAVAEGQGVALVPLTGGGHDLPRGVRALPLHGKSLVKEVGVITSRQSLIEPTVNHLKDCLVEIFEIASLFNPATPLLAE</sequence>
<comment type="caution">
    <text evidence="6">The sequence shown here is derived from an EMBL/GenBank/DDBJ whole genome shotgun (WGS) entry which is preliminary data.</text>
</comment>
<evidence type="ECO:0000256" key="1">
    <source>
        <dbReference type="ARBA" id="ARBA00009437"/>
    </source>
</evidence>
<evidence type="ECO:0000256" key="4">
    <source>
        <dbReference type="ARBA" id="ARBA00023163"/>
    </source>
</evidence>
<keyword evidence="4" id="KW-0804">Transcription</keyword>
<feature type="domain" description="HTH lysR-type" evidence="5">
    <location>
        <begin position="1"/>
        <end position="57"/>
    </location>
</feature>
<dbReference type="InterPro" id="IPR005119">
    <property type="entry name" value="LysR_subst-bd"/>
</dbReference>
<evidence type="ECO:0000313" key="7">
    <source>
        <dbReference type="Proteomes" id="UP000566813"/>
    </source>
</evidence>
<dbReference type="FunFam" id="1.10.10.10:FF:000001">
    <property type="entry name" value="LysR family transcriptional regulator"/>
    <property type="match status" value="1"/>
</dbReference>
<dbReference type="InterPro" id="IPR036388">
    <property type="entry name" value="WH-like_DNA-bd_sf"/>
</dbReference>
<gene>
    <name evidence="6" type="ORF">H7F51_07100</name>
</gene>
<dbReference type="InterPro" id="IPR036390">
    <property type="entry name" value="WH_DNA-bd_sf"/>
</dbReference>
<comment type="similarity">
    <text evidence="1">Belongs to the LysR transcriptional regulatory family.</text>
</comment>
<dbReference type="GO" id="GO:0003700">
    <property type="term" value="F:DNA-binding transcription factor activity"/>
    <property type="evidence" value="ECO:0007669"/>
    <property type="project" value="InterPro"/>
</dbReference>
<dbReference type="GO" id="GO:0003677">
    <property type="term" value="F:DNA binding"/>
    <property type="evidence" value="ECO:0007669"/>
    <property type="project" value="UniProtKB-KW"/>
</dbReference>
<dbReference type="EMBL" id="JACLAW010000004">
    <property type="protein sequence ID" value="MBC2665281.1"/>
    <property type="molecule type" value="Genomic_DNA"/>
</dbReference>
<dbReference type="InterPro" id="IPR000847">
    <property type="entry name" value="LysR_HTH_N"/>
</dbReference>
<dbReference type="AlphaFoldDB" id="A0A7X1FQV0"/>
<dbReference type="Gene3D" id="1.10.10.10">
    <property type="entry name" value="Winged helix-like DNA-binding domain superfamily/Winged helix DNA-binding domain"/>
    <property type="match status" value="1"/>
</dbReference>
<evidence type="ECO:0000313" key="6">
    <source>
        <dbReference type="EMBL" id="MBC2665281.1"/>
    </source>
</evidence>
<dbReference type="GO" id="GO:0032993">
    <property type="term" value="C:protein-DNA complex"/>
    <property type="evidence" value="ECO:0007669"/>
    <property type="project" value="TreeGrafter"/>
</dbReference>
<dbReference type="Pfam" id="PF00126">
    <property type="entry name" value="HTH_1"/>
    <property type="match status" value="1"/>
</dbReference>
<evidence type="ECO:0000256" key="3">
    <source>
        <dbReference type="ARBA" id="ARBA00023125"/>
    </source>
</evidence>
<name>A0A7X1FQV0_9SPHN</name>
<dbReference type="SUPFAM" id="SSF46785">
    <property type="entry name" value="Winged helix' DNA-binding domain"/>
    <property type="match status" value="1"/>
</dbReference>
<dbReference type="SUPFAM" id="SSF53850">
    <property type="entry name" value="Periplasmic binding protein-like II"/>
    <property type="match status" value="1"/>
</dbReference>
<keyword evidence="7" id="KW-1185">Reference proteome</keyword>
<accession>A0A7X1FQV0</accession>
<dbReference type="PROSITE" id="PS50931">
    <property type="entry name" value="HTH_LYSR"/>
    <property type="match status" value="1"/>
</dbReference>
<protein>
    <submittedName>
        <fullName evidence="6">LysR family transcriptional regulator</fullName>
    </submittedName>
</protein>
<dbReference type="PANTHER" id="PTHR30346:SF28">
    <property type="entry name" value="HTH-TYPE TRANSCRIPTIONAL REGULATOR CYNR"/>
    <property type="match status" value="1"/>
</dbReference>